<sequence length="28" mass="3324">MPDFDSFHMENDVVDTSTNLAYLDYLNR</sequence>
<evidence type="ECO:0000313" key="2">
    <source>
        <dbReference type="Proteomes" id="UP000240661"/>
    </source>
</evidence>
<proteinExistence type="predicted"/>
<name>A0A2H4P8S9_9CAUD</name>
<protein>
    <submittedName>
        <fullName evidence="1">Uncharacterized protein</fullName>
    </submittedName>
</protein>
<evidence type="ECO:0000313" key="1">
    <source>
        <dbReference type="EMBL" id="ATW58625.1"/>
    </source>
</evidence>
<reference evidence="1 2" key="1">
    <citation type="submission" date="2017-10" db="EMBL/GenBank/DDBJ databases">
        <authorList>
            <person name="Monti D.L."/>
            <person name="McPhail C.W."/>
            <person name="Foksinska A.M."/>
            <person name="Opsteen S.A."/>
            <person name="Casey K.N."/>
            <person name="Ali S.Y."/>
            <person name="Nguyen D.C."/>
            <person name="Vale K."/>
            <person name="Baghaei N."/>
            <person name="Pratt M.C."/>
            <person name="Page E.F."/>
            <person name="Gosain A.J."/>
            <person name="Castillo S.J."/>
            <person name="Mallepalli N.R."/>
            <person name="Thompson A.L."/>
            <person name="Presedo N.A."/>
            <person name="Murrell A.C."/>
            <person name="Sahawneh K.J."/>
            <person name="Saleeby D.P."/>
            <person name="Stoner T.H."/>
            <person name="Garlena R.A."/>
            <person name="Russell D.A."/>
            <person name="Pope W.H."/>
            <person name="Jacobs-Sera D."/>
            <person name="Hatfull G.F."/>
        </authorList>
    </citation>
    <scope>NUCLEOTIDE SEQUENCE [LARGE SCALE GENOMIC DNA]</scope>
</reference>
<gene>
    <name evidence="1" type="ORF">SEA_DARWIN_90</name>
</gene>
<organism evidence="1 2">
    <name type="scientific">Corynebacterium phage Darwin</name>
    <dbReference type="NCBI Taxonomy" id="2047869"/>
    <lineage>
        <taxon>Viruses</taxon>
        <taxon>Duplodnaviria</taxon>
        <taxon>Heunggongvirae</taxon>
        <taxon>Uroviricota</taxon>
        <taxon>Caudoviricetes</taxon>
        <taxon>Zierdtviridae</taxon>
        <taxon>Toshachvirinae</taxon>
        <taxon>Ceetrepovirus</taxon>
        <taxon>Ceetrepovirus darwin</taxon>
        <taxon>Corynebacterium virus Darwin</taxon>
    </lineage>
</organism>
<dbReference type="EMBL" id="MG198777">
    <property type="protein sequence ID" value="ATW58625.1"/>
    <property type="molecule type" value="Genomic_DNA"/>
</dbReference>
<dbReference type="Proteomes" id="UP000240661">
    <property type="component" value="Segment"/>
</dbReference>
<accession>A0A2H4P8S9</accession>
<keyword evidence="2" id="KW-1185">Reference proteome</keyword>